<dbReference type="HAMAP" id="MF_01815">
    <property type="entry name" value="FabH"/>
    <property type="match status" value="1"/>
</dbReference>
<evidence type="ECO:0000313" key="17">
    <source>
        <dbReference type="EMBL" id="MDB9224978.1"/>
    </source>
</evidence>
<evidence type="ECO:0000256" key="10">
    <source>
        <dbReference type="ARBA" id="ARBA00023268"/>
    </source>
</evidence>
<keyword evidence="6 13" id="KW-0808">Transferase</keyword>
<feature type="active site" evidence="13">
    <location>
        <position position="118"/>
    </location>
</feature>
<evidence type="ECO:0000256" key="6">
    <source>
        <dbReference type="ARBA" id="ARBA00022679"/>
    </source>
</evidence>
<sequence>MQTNRLRAIITGVGAYYPDYILDNEELSQMVDTSDEWIMTRVGIKERRILKDPTKGSAWLGAQAVKDLFEKTGTKPEEVDLLICATVTPDMHFPANAQIIADMVGVKNAFGFDLNAGCSGFLFGLVTATQYVESGRYKKVVFVGCEKMSVITDYTDRKTCPLFGDAAAAVLLEPTAEELGVMDHILRSDGMGRDHLYMKAGGSLNPPSIETVTNREHFIFQDGQFVFKHAVTKMADTAAEIMEKNHLTADDIAWLVPHQANLRIISATGDRMGLDPSKVMVNIQKYGNTTSATIPLCLYEWENQLHKGDNLILAAFGAGFTWGAIWLKWAYDPKK</sequence>
<dbReference type="EMBL" id="JAQMRD010000037">
    <property type="protein sequence ID" value="MDB9224978.1"/>
    <property type="molecule type" value="Genomic_DNA"/>
</dbReference>
<protein>
    <recommendedName>
        <fullName evidence="3 13">Beta-ketoacyl-[acyl-carrier-protein] synthase III</fullName>
        <shortName evidence="13">Beta-ketoacyl-ACP synthase III</shortName>
        <shortName evidence="13">KAS III</shortName>
        <ecNumber evidence="3 13">2.3.1.180</ecNumber>
    </recommendedName>
    <alternativeName>
        <fullName evidence="13">3-oxoacyl-[acyl-carrier-protein] synthase 3</fullName>
    </alternativeName>
    <alternativeName>
        <fullName evidence="13">3-oxoacyl-[acyl-carrier-protein] synthase III</fullName>
    </alternativeName>
</protein>
<dbReference type="OMA" id="CAGFTHA"/>
<dbReference type="PANTHER" id="PTHR34069">
    <property type="entry name" value="3-OXOACYL-[ACYL-CARRIER-PROTEIN] SYNTHASE 3"/>
    <property type="match status" value="1"/>
</dbReference>
<dbReference type="Gene3D" id="3.40.47.10">
    <property type="match status" value="1"/>
</dbReference>
<name>A0A1Y3Y201_9BACT</name>
<evidence type="ECO:0000256" key="13">
    <source>
        <dbReference type="HAMAP-Rule" id="MF_01815"/>
    </source>
</evidence>
<dbReference type="InterPro" id="IPR016039">
    <property type="entry name" value="Thiolase-like"/>
</dbReference>
<gene>
    <name evidence="13" type="primary">fabH</name>
    <name evidence="19" type="ORF">DWW24_09715</name>
    <name evidence="18" type="ORF">DWW57_15170</name>
    <name evidence="20" type="ORF">DXA53_02740</name>
    <name evidence="16" type="ORF">L0P03_14135</name>
    <name evidence="17" type="ORF">PN645_18545</name>
</gene>
<dbReference type="GeneID" id="61275748"/>
<dbReference type="EMBL" id="QRYW01000018">
    <property type="protein sequence ID" value="RGV26414.1"/>
    <property type="molecule type" value="Genomic_DNA"/>
</dbReference>
<comment type="subunit">
    <text evidence="13">Homodimer.</text>
</comment>
<evidence type="ECO:0000313" key="22">
    <source>
        <dbReference type="Proteomes" id="UP000284243"/>
    </source>
</evidence>
<comment type="subcellular location">
    <subcellularLocation>
        <location evidence="13">Cytoplasm</location>
    </subcellularLocation>
</comment>
<evidence type="ECO:0000256" key="4">
    <source>
        <dbReference type="ARBA" id="ARBA00022490"/>
    </source>
</evidence>
<evidence type="ECO:0000256" key="11">
    <source>
        <dbReference type="ARBA" id="ARBA00023315"/>
    </source>
</evidence>
<dbReference type="Proteomes" id="UP001212263">
    <property type="component" value="Unassembled WGS sequence"/>
</dbReference>
<dbReference type="GO" id="GO:0006633">
    <property type="term" value="P:fatty acid biosynthetic process"/>
    <property type="evidence" value="ECO:0007669"/>
    <property type="project" value="UniProtKB-UniRule"/>
</dbReference>
<feature type="domain" description="Beta-ketoacyl-[acyl-carrier-protein] synthase III C-terminal" evidence="14">
    <location>
        <begin position="242"/>
        <end position="329"/>
    </location>
</feature>
<dbReference type="GO" id="GO:0033818">
    <property type="term" value="F:beta-ketoacyl-acyl-carrier-protein synthase III activity"/>
    <property type="evidence" value="ECO:0007669"/>
    <property type="project" value="UniProtKB-UniRule"/>
</dbReference>
<keyword evidence="5 13" id="KW-0444">Lipid biosynthesis</keyword>
<dbReference type="EMBL" id="QRYC01000027">
    <property type="protein sequence ID" value="RGU54646.1"/>
    <property type="molecule type" value="Genomic_DNA"/>
</dbReference>
<feature type="region of interest" description="ACP-binding" evidence="13">
    <location>
        <begin position="259"/>
        <end position="263"/>
    </location>
</feature>
<keyword evidence="4 13" id="KW-0963">Cytoplasm</keyword>
<dbReference type="AlphaFoldDB" id="A0A1Y3Y201"/>
<evidence type="ECO:0000259" key="14">
    <source>
        <dbReference type="Pfam" id="PF08541"/>
    </source>
</evidence>
<evidence type="ECO:0000259" key="15">
    <source>
        <dbReference type="Pfam" id="PF08545"/>
    </source>
</evidence>
<dbReference type="Proteomes" id="UP000283426">
    <property type="component" value="Unassembled WGS sequence"/>
</dbReference>
<comment type="function">
    <text evidence="13">Catalyzes the condensation reaction of fatty acid synthesis by the addition to an acyl acceptor of two carbons from malonyl-ACP. Catalyzes the first condensation reaction which initiates fatty acid synthesis and may therefore play a role in governing the total rate of fatty acid production. Possesses both acetoacetyl-ACP synthase and acetyl transacylase activities. Its substrate specificity determines the biosynthesis of branched-chain and/or straight-chain of fatty acids.</text>
</comment>
<dbReference type="SUPFAM" id="SSF53901">
    <property type="entry name" value="Thiolase-like"/>
    <property type="match status" value="1"/>
</dbReference>
<comment type="domain">
    <text evidence="13">The last Arg residue of the ACP-binding site is essential for the weak association between ACP/AcpP and FabH.</text>
</comment>
<comment type="caution">
    <text evidence="19">The sequence shown here is derived from an EMBL/GenBank/DDBJ whole genome shotgun (WGS) entry which is preliminary data.</text>
</comment>
<keyword evidence="8 13" id="KW-0443">Lipid metabolism</keyword>
<evidence type="ECO:0000313" key="21">
    <source>
        <dbReference type="Proteomes" id="UP000283426"/>
    </source>
</evidence>
<dbReference type="InterPro" id="IPR013751">
    <property type="entry name" value="ACP_syn_III_N"/>
</dbReference>
<evidence type="ECO:0000256" key="12">
    <source>
        <dbReference type="ARBA" id="ARBA00051096"/>
    </source>
</evidence>
<dbReference type="GO" id="GO:0005737">
    <property type="term" value="C:cytoplasm"/>
    <property type="evidence" value="ECO:0007669"/>
    <property type="project" value="UniProtKB-SubCell"/>
</dbReference>
<reference evidence="17" key="3">
    <citation type="submission" date="2023-01" db="EMBL/GenBank/DDBJ databases">
        <title>Human gut microbiome strain richness.</title>
        <authorList>
            <person name="Chen-Liaw A."/>
        </authorList>
    </citation>
    <scope>NUCLEOTIDE SEQUENCE</scope>
    <source>
        <strain evidence="17">RTP21484st1_B7_RTP21484_190118</strain>
    </source>
</reference>
<evidence type="ECO:0000313" key="20">
    <source>
        <dbReference type="EMBL" id="RGY09219.1"/>
    </source>
</evidence>
<evidence type="ECO:0000313" key="16">
    <source>
        <dbReference type="EMBL" id="MCG4960976.1"/>
    </source>
</evidence>
<dbReference type="InterPro" id="IPR004655">
    <property type="entry name" value="FabH"/>
</dbReference>
<organism evidence="19 21">
    <name type="scientific">Odoribacter splanchnicus</name>
    <dbReference type="NCBI Taxonomy" id="28118"/>
    <lineage>
        <taxon>Bacteria</taxon>
        <taxon>Pseudomonadati</taxon>
        <taxon>Bacteroidota</taxon>
        <taxon>Bacteroidia</taxon>
        <taxon>Bacteroidales</taxon>
        <taxon>Odoribacteraceae</taxon>
        <taxon>Odoribacter</taxon>
    </lineage>
</organism>
<dbReference type="NCBIfam" id="TIGR00747">
    <property type="entry name" value="fabH"/>
    <property type="match status" value="1"/>
</dbReference>
<evidence type="ECO:0000313" key="23">
    <source>
        <dbReference type="Proteomes" id="UP000284434"/>
    </source>
</evidence>
<keyword evidence="11 13" id="KW-0012">Acyltransferase</keyword>
<accession>A0A1Y3Y201</accession>
<evidence type="ECO:0000256" key="1">
    <source>
        <dbReference type="ARBA" id="ARBA00005194"/>
    </source>
</evidence>
<keyword evidence="7 13" id="KW-0276">Fatty acid metabolism</keyword>
<feature type="domain" description="Beta-ketoacyl-[acyl-carrier-protein] synthase III N-terminal" evidence="15">
    <location>
        <begin position="112"/>
        <end position="190"/>
    </location>
</feature>
<evidence type="ECO:0000256" key="2">
    <source>
        <dbReference type="ARBA" id="ARBA00008642"/>
    </source>
</evidence>
<reference evidence="16" key="2">
    <citation type="submission" date="2022-01" db="EMBL/GenBank/DDBJ databases">
        <title>Collection of gut derived symbiotic bacterial strains cultured from healthy donors.</title>
        <authorList>
            <person name="Lin H."/>
            <person name="Kohout C."/>
            <person name="Waligurski E."/>
            <person name="Pamer E.G."/>
        </authorList>
    </citation>
    <scope>NUCLEOTIDE SEQUENCE</scope>
    <source>
        <strain evidence="16">DFI.1.149</strain>
    </source>
</reference>
<evidence type="ECO:0000256" key="9">
    <source>
        <dbReference type="ARBA" id="ARBA00023160"/>
    </source>
</evidence>
<dbReference type="GO" id="GO:0004315">
    <property type="term" value="F:3-oxoacyl-[acyl-carrier-protein] synthase activity"/>
    <property type="evidence" value="ECO:0007669"/>
    <property type="project" value="InterPro"/>
</dbReference>
<dbReference type="FunFam" id="3.40.47.10:FF:000004">
    <property type="entry name" value="3-oxoacyl-[acyl-carrier-protein] synthase 3"/>
    <property type="match status" value="1"/>
</dbReference>
<evidence type="ECO:0000313" key="18">
    <source>
        <dbReference type="EMBL" id="RGU54646.1"/>
    </source>
</evidence>
<dbReference type="RefSeq" id="WP_013612693.1">
    <property type="nucleotide sequence ID" value="NZ_BAABYK010000001.1"/>
</dbReference>
<dbReference type="PANTHER" id="PTHR34069:SF2">
    <property type="entry name" value="BETA-KETOACYL-[ACYL-CARRIER-PROTEIN] SYNTHASE III"/>
    <property type="match status" value="1"/>
</dbReference>
<dbReference type="CDD" id="cd00830">
    <property type="entry name" value="KAS_III"/>
    <property type="match status" value="1"/>
</dbReference>
<dbReference type="Proteomes" id="UP000284434">
    <property type="component" value="Unassembled WGS sequence"/>
</dbReference>
<dbReference type="Pfam" id="PF08545">
    <property type="entry name" value="ACP_syn_III"/>
    <property type="match status" value="1"/>
</dbReference>
<evidence type="ECO:0000256" key="8">
    <source>
        <dbReference type="ARBA" id="ARBA00023098"/>
    </source>
</evidence>
<dbReference type="Proteomes" id="UP000284243">
    <property type="component" value="Unassembled WGS sequence"/>
</dbReference>
<evidence type="ECO:0000256" key="5">
    <source>
        <dbReference type="ARBA" id="ARBA00022516"/>
    </source>
</evidence>
<evidence type="ECO:0000256" key="3">
    <source>
        <dbReference type="ARBA" id="ARBA00012333"/>
    </source>
</evidence>
<reference evidence="21 22" key="1">
    <citation type="submission" date="2018-08" db="EMBL/GenBank/DDBJ databases">
        <title>A genome reference for cultivated species of the human gut microbiota.</title>
        <authorList>
            <person name="Zou Y."/>
            <person name="Xue W."/>
            <person name="Luo G."/>
        </authorList>
    </citation>
    <scope>NUCLEOTIDE SEQUENCE [LARGE SCALE GENOMIC DNA]</scope>
    <source>
        <strain evidence="19 21">AF14-6AC</strain>
        <strain evidence="18 22">AF16-14</strain>
        <strain evidence="20 23">OF03-11</strain>
    </source>
</reference>
<comment type="similarity">
    <text evidence="2 13">Belongs to the thiolase-like superfamily. FabH family.</text>
</comment>
<dbReference type="EMBL" id="QSCO01000003">
    <property type="protein sequence ID" value="RGY09219.1"/>
    <property type="molecule type" value="Genomic_DNA"/>
</dbReference>
<dbReference type="InterPro" id="IPR013747">
    <property type="entry name" value="ACP_syn_III_C"/>
</dbReference>
<feature type="active site" evidence="13">
    <location>
        <position position="288"/>
    </location>
</feature>
<dbReference type="NCBIfam" id="NF006829">
    <property type="entry name" value="PRK09352.1"/>
    <property type="match status" value="1"/>
</dbReference>
<comment type="catalytic activity">
    <reaction evidence="12">
        <text>malonyl-[ACP] + acetyl-CoA + H(+) = 3-oxobutanoyl-[ACP] + CO2 + CoA</text>
        <dbReference type="Rhea" id="RHEA:12080"/>
        <dbReference type="Rhea" id="RHEA-COMP:9623"/>
        <dbReference type="Rhea" id="RHEA-COMP:9625"/>
        <dbReference type="ChEBI" id="CHEBI:15378"/>
        <dbReference type="ChEBI" id="CHEBI:16526"/>
        <dbReference type="ChEBI" id="CHEBI:57287"/>
        <dbReference type="ChEBI" id="CHEBI:57288"/>
        <dbReference type="ChEBI" id="CHEBI:78449"/>
        <dbReference type="ChEBI" id="CHEBI:78450"/>
        <dbReference type="EC" id="2.3.1.180"/>
    </reaction>
    <physiologicalReaction direction="left-to-right" evidence="12">
        <dbReference type="Rhea" id="RHEA:12081"/>
    </physiologicalReaction>
</comment>
<keyword evidence="10 13" id="KW-0511">Multifunctional enzyme</keyword>
<dbReference type="UniPathway" id="UPA00094"/>
<dbReference type="Proteomes" id="UP001199750">
    <property type="component" value="Unassembled WGS sequence"/>
</dbReference>
<comment type="pathway">
    <text evidence="1 13">Lipid metabolism; fatty acid biosynthesis.</text>
</comment>
<dbReference type="Pfam" id="PF08541">
    <property type="entry name" value="ACP_syn_III_C"/>
    <property type="match status" value="1"/>
</dbReference>
<feature type="active site" evidence="13">
    <location>
        <position position="258"/>
    </location>
</feature>
<evidence type="ECO:0000256" key="7">
    <source>
        <dbReference type="ARBA" id="ARBA00022832"/>
    </source>
</evidence>
<dbReference type="EMBL" id="JAKNDN010000028">
    <property type="protein sequence ID" value="MCG4960976.1"/>
    <property type="molecule type" value="Genomic_DNA"/>
</dbReference>
<dbReference type="GO" id="GO:0044550">
    <property type="term" value="P:secondary metabolite biosynthetic process"/>
    <property type="evidence" value="ECO:0007669"/>
    <property type="project" value="TreeGrafter"/>
</dbReference>
<evidence type="ECO:0000313" key="19">
    <source>
        <dbReference type="EMBL" id="RGV26414.1"/>
    </source>
</evidence>
<dbReference type="EC" id="2.3.1.180" evidence="3 13"/>
<keyword evidence="9 13" id="KW-0275">Fatty acid biosynthesis</keyword>
<proteinExistence type="inferred from homology"/>